<dbReference type="PRINTS" id="PR00110">
    <property type="entry name" value="ALPHAAMYLASE"/>
</dbReference>
<protein>
    <recommendedName>
        <fullName evidence="5 12">Alpha-amylase</fullName>
        <ecNumber evidence="4 12">3.2.1.1</ecNumber>
    </recommendedName>
</protein>
<dbReference type="SUPFAM" id="SSF51445">
    <property type="entry name" value="(Trans)glycosidases"/>
    <property type="match status" value="1"/>
</dbReference>
<dbReference type="GO" id="GO:0046872">
    <property type="term" value="F:metal ion binding"/>
    <property type="evidence" value="ECO:0007669"/>
    <property type="project" value="UniProtKB-KW"/>
</dbReference>
<dbReference type="EMBL" id="DWWC01000092">
    <property type="protein sequence ID" value="HJC68926.1"/>
    <property type="molecule type" value="Genomic_DNA"/>
</dbReference>
<dbReference type="GO" id="GO:0004556">
    <property type="term" value="F:alpha-amylase activity"/>
    <property type="evidence" value="ECO:0007669"/>
    <property type="project" value="UniProtKB-UniRule"/>
</dbReference>
<organism evidence="16 17">
    <name type="scientific">Candidatus Brachybacterium intestinipullorum</name>
    <dbReference type="NCBI Taxonomy" id="2838512"/>
    <lineage>
        <taxon>Bacteria</taxon>
        <taxon>Bacillati</taxon>
        <taxon>Actinomycetota</taxon>
        <taxon>Actinomycetes</taxon>
        <taxon>Micrococcales</taxon>
        <taxon>Dermabacteraceae</taxon>
        <taxon>Brachybacterium</taxon>
    </lineage>
</organism>
<dbReference type="Pfam" id="PF00128">
    <property type="entry name" value="Alpha-amylase"/>
    <property type="match status" value="1"/>
</dbReference>
<dbReference type="SMART" id="SM00632">
    <property type="entry name" value="Aamy_C"/>
    <property type="match status" value="1"/>
</dbReference>
<evidence type="ECO:0000256" key="8">
    <source>
        <dbReference type="ARBA" id="ARBA00022837"/>
    </source>
</evidence>
<dbReference type="InterPro" id="IPR006047">
    <property type="entry name" value="GH13_cat_dom"/>
</dbReference>
<dbReference type="PROSITE" id="PS51257">
    <property type="entry name" value="PROKAR_LIPOPROTEIN"/>
    <property type="match status" value="1"/>
</dbReference>
<proteinExistence type="inferred from homology"/>
<evidence type="ECO:0000259" key="14">
    <source>
        <dbReference type="SMART" id="SM00632"/>
    </source>
</evidence>
<dbReference type="InterPro" id="IPR006048">
    <property type="entry name" value="A-amylase/branching_C"/>
</dbReference>
<dbReference type="PANTHER" id="PTHR43447">
    <property type="entry name" value="ALPHA-AMYLASE"/>
    <property type="match status" value="1"/>
</dbReference>
<evidence type="ECO:0000256" key="1">
    <source>
        <dbReference type="ARBA" id="ARBA00000548"/>
    </source>
</evidence>
<dbReference type="GO" id="GO:0005975">
    <property type="term" value="P:carbohydrate metabolic process"/>
    <property type="evidence" value="ECO:0007669"/>
    <property type="project" value="InterPro"/>
</dbReference>
<dbReference type="Gene3D" id="3.20.20.80">
    <property type="entry name" value="Glycosidases"/>
    <property type="match status" value="1"/>
</dbReference>
<evidence type="ECO:0000256" key="9">
    <source>
        <dbReference type="ARBA" id="ARBA00023277"/>
    </source>
</evidence>
<comment type="cofactor">
    <cofactor evidence="2">
        <name>Ca(2+)</name>
        <dbReference type="ChEBI" id="CHEBI:29108"/>
    </cofactor>
</comment>
<keyword evidence="8" id="KW-0106">Calcium</keyword>
<name>A0A9D2PYC2_9MICO</name>
<dbReference type="EC" id="3.2.1.1" evidence="4 12"/>
<keyword evidence="9 12" id="KW-0119">Carbohydrate metabolism</keyword>
<dbReference type="InterPro" id="IPR017853">
    <property type="entry name" value="GH"/>
</dbReference>
<evidence type="ECO:0000313" key="17">
    <source>
        <dbReference type="Proteomes" id="UP000823854"/>
    </source>
</evidence>
<evidence type="ECO:0000259" key="15">
    <source>
        <dbReference type="SMART" id="SM00642"/>
    </source>
</evidence>
<comment type="similarity">
    <text evidence="3 11">Belongs to the glycosyl hydrolase 13 family.</text>
</comment>
<keyword evidence="13" id="KW-0732">Signal</keyword>
<keyword evidence="10 12" id="KW-0326">Glycosidase</keyword>
<sequence length="477" mass="50767">MRRTAAALGATIMLSACAWSDAGLPASADETTEDARGSDVILNMFQWSWTSVAEECGSTIGPAGFGYVQVSPPQEEIQGTEWWTSYQPVSYRIEGKMGTREEFAEMVQKCDEAGVGVIADAVINHTTGADQGAGTGTAGSSYALDDFPGIYGPEHFNDCREDISDYTDRDNVQNCRLSSLQDLATGSEEVQDTLAAYMNDLLDMGVEGFRIDAAKHMPAEDLAAIKSKLSDPDVYWVQEVIGAAGEPIQPSEYTGTGDVHEFDYGRQLKSAFGGSIAGLDSIAEGKLDSEDAGVFVDNHDTERNGETLNYKDGDTYTLANDFMLAYDYGRPSVYTGYTFEDTDAGAPGSTATEVGDASCGAEEWTCTQRLPEIQGMVSFHNAVAGTEVTDWWDDGDNNIAFGRGEKGFAALNNTEGEVTNTYRSSLPAGTYCNMAAGTDCTETVTVAEGGSFEAVVPAKGAVAIDVEHMAGPATAAR</sequence>
<dbReference type="SUPFAM" id="SSF51011">
    <property type="entry name" value="Glycosyl hydrolase domain"/>
    <property type="match status" value="1"/>
</dbReference>
<comment type="caution">
    <text evidence="16">The sequence shown here is derived from an EMBL/GenBank/DDBJ whole genome shotgun (WGS) entry which is preliminary data.</text>
</comment>
<evidence type="ECO:0000313" key="16">
    <source>
        <dbReference type="EMBL" id="HJC68926.1"/>
    </source>
</evidence>
<keyword evidence="7 12" id="KW-0378">Hydrolase</keyword>
<dbReference type="InterPro" id="IPR013780">
    <property type="entry name" value="Glyco_hydro_b"/>
</dbReference>
<dbReference type="Gene3D" id="2.60.40.1180">
    <property type="entry name" value="Golgi alpha-mannosidase II"/>
    <property type="match status" value="1"/>
</dbReference>
<feature type="domain" description="Glycosyl hydrolase family 13 catalytic" evidence="15">
    <location>
        <begin position="39"/>
        <end position="380"/>
    </location>
</feature>
<evidence type="ECO:0000256" key="12">
    <source>
        <dbReference type="RuleBase" id="RU361134"/>
    </source>
</evidence>
<comment type="catalytic activity">
    <reaction evidence="1 12">
        <text>Endohydrolysis of (1-&gt;4)-alpha-D-glucosidic linkages in polysaccharides containing three or more (1-&gt;4)-alpha-linked D-glucose units.</text>
        <dbReference type="EC" id="3.2.1.1"/>
    </reaction>
</comment>
<dbReference type="CDD" id="cd11317">
    <property type="entry name" value="AmyAc_bac_euk_AmyA"/>
    <property type="match status" value="1"/>
</dbReference>
<dbReference type="Proteomes" id="UP000823854">
    <property type="component" value="Unassembled WGS sequence"/>
</dbReference>
<feature type="signal peptide" evidence="13">
    <location>
        <begin position="1"/>
        <end position="18"/>
    </location>
</feature>
<evidence type="ECO:0000256" key="5">
    <source>
        <dbReference type="ARBA" id="ARBA00017303"/>
    </source>
</evidence>
<evidence type="ECO:0000256" key="4">
    <source>
        <dbReference type="ARBA" id="ARBA00012595"/>
    </source>
</evidence>
<feature type="domain" description="Alpha-amylase C-terminal" evidence="14">
    <location>
        <begin position="389"/>
        <end position="469"/>
    </location>
</feature>
<evidence type="ECO:0000256" key="7">
    <source>
        <dbReference type="ARBA" id="ARBA00022801"/>
    </source>
</evidence>
<evidence type="ECO:0000256" key="10">
    <source>
        <dbReference type="ARBA" id="ARBA00023295"/>
    </source>
</evidence>
<dbReference type="AlphaFoldDB" id="A0A9D2PYC2"/>
<accession>A0A9D2PYC2</accession>
<evidence type="ECO:0000256" key="2">
    <source>
        <dbReference type="ARBA" id="ARBA00001913"/>
    </source>
</evidence>
<gene>
    <name evidence="16" type="ORF">H9932_04495</name>
</gene>
<evidence type="ECO:0000256" key="6">
    <source>
        <dbReference type="ARBA" id="ARBA00022723"/>
    </source>
</evidence>
<reference evidence="16" key="2">
    <citation type="submission" date="2021-04" db="EMBL/GenBank/DDBJ databases">
        <authorList>
            <person name="Gilroy R."/>
        </authorList>
    </citation>
    <scope>NUCLEOTIDE SEQUENCE</scope>
    <source>
        <strain evidence="16">CHK130-7132</strain>
    </source>
</reference>
<reference evidence="16" key="1">
    <citation type="journal article" date="2021" name="PeerJ">
        <title>Extensive microbial diversity within the chicken gut microbiome revealed by metagenomics and culture.</title>
        <authorList>
            <person name="Gilroy R."/>
            <person name="Ravi A."/>
            <person name="Getino M."/>
            <person name="Pursley I."/>
            <person name="Horton D.L."/>
            <person name="Alikhan N.F."/>
            <person name="Baker D."/>
            <person name="Gharbi K."/>
            <person name="Hall N."/>
            <person name="Watson M."/>
            <person name="Adriaenssens E.M."/>
            <person name="Foster-Nyarko E."/>
            <person name="Jarju S."/>
            <person name="Secka A."/>
            <person name="Antonio M."/>
            <person name="Oren A."/>
            <person name="Chaudhuri R.R."/>
            <person name="La Ragione R."/>
            <person name="Hildebrand F."/>
            <person name="Pallen M.J."/>
        </authorList>
    </citation>
    <scope>NUCLEOTIDE SEQUENCE</scope>
    <source>
        <strain evidence="16">CHK130-7132</strain>
    </source>
</reference>
<dbReference type="InterPro" id="IPR006046">
    <property type="entry name" value="Alpha_amylase"/>
</dbReference>
<keyword evidence="6" id="KW-0479">Metal-binding</keyword>
<feature type="chain" id="PRO_5039060364" description="Alpha-amylase" evidence="13">
    <location>
        <begin position="19"/>
        <end position="477"/>
    </location>
</feature>
<evidence type="ECO:0000256" key="3">
    <source>
        <dbReference type="ARBA" id="ARBA00008061"/>
    </source>
</evidence>
<evidence type="ECO:0000256" key="11">
    <source>
        <dbReference type="RuleBase" id="RU003615"/>
    </source>
</evidence>
<dbReference type="InterPro" id="IPR031319">
    <property type="entry name" value="A-amylase_C"/>
</dbReference>
<evidence type="ECO:0000256" key="13">
    <source>
        <dbReference type="SAM" id="SignalP"/>
    </source>
</evidence>
<dbReference type="SMART" id="SM00642">
    <property type="entry name" value="Aamy"/>
    <property type="match status" value="1"/>
</dbReference>
<dbReference type="Pfam" id="PF02806">
    <property type="entry name" value="Alpha-amylase_C"/>
    <property type="match status" value="1"/>
</dbReference>